<dbReference type="Gene3D" id="1.20.1070.10">
    <property type="entry name" value="Rhodopsin 7-helix transmembrane proteins"/>
    <property type="match status" value="1"/>
</dbReference>
<evidence type="ECO:0000313" key="3">
    <source>
        <dbReference type="Proteomes" id="UP001151699"/>
    </source>
</evidence>
<gene>
    <name evidence="2" type="ORF">Bhyg_06437</name>
</gene>
<protein>
    <recommendedName>
        <fullName evidence="4">G protein-coupled receptor</fullName>
    </recommendedName>
</protein>
<keyword evidence="3" id="KW-1185">Reference proteome</keyword>
<proteinExistence type="predicted"/>
<dbReference type="EMBL" id="WJQU01000002">
    <property type="protein sequence ID" value="KAJ6641498.1"/>
    <property type="molecule type" value="Genomic_DNA"/>
</dbReference>
<dbReference type="Proteomes" id="UP001151699">
    <property type="component" value="Chromosome B"/>
</dbReference>
<reference evidence="2" key="1">
    <citation type="submission" date="2022-07" db="EMBL/GenBank/DDBJ databases">
        <authorList>
            <person name="Trinca V."/>
            <person name="Uliana J.V.C."/>
            <person name="Torres T.T."/>
            <person name="Ward R.J."/>
            <person name="Monesi N."/>
        </authorList>
    </citation>
    <scope>NUCLEOTIDE SEQUENCE</scope>
    <source>
        <strain evidence="2">HSMRA1968</strain>
        <tissue evidence="2">Whole embryos</tissue>
    </source>
</reference>
<feature type="transmembrane region" description="Helical" evidence="1">
    <location>
        <begin position="254"/>
        <end position="277"/>
    </location>
</feature>
<feature type="transmembrane region" description="Helical" evidence="1">
    <location>
        <begin position="289"/>
        <end position="308"/>
    </location>
</feature>
<evidence type="ECO:0000256" key="1">
    <source>
        <dbReference type="SAM" id="Phobius"/>
    </source>
</evidence>
<evidence type="ECO:0000313" key="2">
    <source>
        <dbReference type="EMBL" id="KAJ6641498.1"/>
    </source>
</evidence>
<organism evidence="2 3">
    <name type="scientific">Pseudolycoriella hygida</name>
    <dbReference type="NCBI Taxonomy" id="35572"/>
    <lineage>
        <taxon>Eukaryota</taxon>
        <taxon>Metazoa</taxon>
        <taxon>Ecdysozoa</taxon>
        <taxon>Arthropoda</taxon>
        <taxon>Hexapoda</taxon>
        <taxon>Insecta</taxon>
        <taxon>Pterygota</taxon>
        <taxon>Neoptera</taxon>
        <taxon>Endopterygota</taxon>
        <taxon>Diptera</taxon>
        <taxon>Nematocera</taxon>
        <taxon>Sciaroidea</taxon>
        <taxon>Sciaridae</taxon>
        <taxon>Pseudolycoriella</taxon>
    </lineage>
</organism>
<accession>A0A9Q0N0S5</accession>
<dbReference type="AlphaFoldDB" id="A0A9Q0N0S5"/>
<keyword evidence="1" id="KW-1133">Transmembrane helix</keyword>
<feature type="transmembrane region" description="Helical" evidence="1">
    <location>
        <begin position="26"/>
        <end position="54"/>
    </location>
</feature>
<dbReference type="SUPFAM" id="SSF81321">
    <property type="entry name" value="Family A G protein-coupled receptor-like"/>
    <property type="match status" value="1"/>
</dbReference>
<evidence type="ECO:0008006" key="4">
    <source>
        <dbReference type="Google" id="ProtNLM"/>
    </source>
</evidence>
<feature type="transmembrane region" description="Helical" evidence="1">
    <location>
        <begin position="199"/>
        <end position="220"/>
    </location>
</feature>
<feature type="transmembrane region" description="Helical" evidence="1">
    <location>
        <begin position="84"/>
        <end position="107"/>
    </location>
</feature>
<comment type="caution">
    <text evidence="2">The sequence shown here is derived from an EMBL/GenBank/DDBJ whole genome shotgun (WGS) entry which is preliminary data.</text>
</comment>
<sequence>MANSWFFNVSEIELGGSSVLGNNYTWFYIIHIVAAIIITISMTACATVIISIIISWRQSRQSLIAGDQPKPQQTKMEFVDRFPFYLAVADFVWGCSNLPAHLLLLITEKYPSNDLVSLIVAVNMSAFLGYQQLMHAGLAIYTYLGVVRWKYLDLGRGDWKIHLICGGLTIFLILGLLPFDSFGPSGYWMHQNVRYPGGVIFSFHVTVFVALQGFCTALGYRSIQRVVDEGKQIISSHISSNRPQDLHGTAHKCLATFVLIAICLYCPLSFIVLAFSIEISLGVVEPVTSLLIVIIGNSSGWANAVGYFRNRRIKKLGK</sequence>
<feature type="transmembrane region" description="Helical" evidence="1">
    <location>
        <begin position="159"/>
        <end position="179"/>
    </location>
</feature>
<keyword evidence="1" id="KW-0472">Membrane</keyword>
<dbReference type="OrthoDB" id="2376869at2759"/>
<name>A0A9Q0N0S5_9DIPT</name>
<feature type="transmembrane region" description="Helical" evidence="1">
    <location>
        <begin position="127"/>
        <end position="147"/>
    </location>
</feature>
<keyword evidence="1" id="KW-0812">Transmembrane</keyword>